<feature type="compositionally biased region" description="Basic and acidic residues" evidence="2">
    <location>
        <begin position="421"/>
        <end position="442"/>
    </location>
</feature>
<accession>A0ABM9KAX8</accession>
<protein>
    <submittedName>
        <fullName evidence="3">Chromosome partition protein Smc</fullName>
    </submittedName>
</protein>
<evidence type="ECO:0000256" key="1">
    <source>
        <dbReference type="SAM" id="Coils"/>
    </source>
</evidence>
<comment type="caution">
    <text evidence="3">The sequence shown here is derived from an EMBL/GenBank/DDBJ whole genome shotgun (WGS) entry which is preliminary data.</text>
</comment>
<sequence length="1237" mass="138768">MAYRLRRMVLVNTGTNKFVPSQRFSEIDPRGGAAVVGENGVGKTTSLRLVPLFFGHLPSQIVSSGDGHQAMVRFILSTYESAIAFEYQRGPSEERDVRLVVMRARKDNPEAAEYRLFESGFRRELFVGADGVFLDDEGSVDSARSMGINCTPKLSTADYRSVILNLRASNKDALKLRGYARDYSLGPKAMPNLDRLVAAVVKKHVSFADLIQVAVGMVQEDIGTSGAADRNKLLLKQTKNEISDWVRNRRACESSLKLAPKVAEIRSSIDQFHREEGELRLLAAELQGLLADKTSKLAVAVAFQAELEAARAGAEETESATRKLLQDVANEAADSLRKVKKGHDDCSYLKNHLEENQARQWARRQEDIPNLNAELDQIAAEQALYEGARTKVRQDIEGEVLRLKAALREAEQSEIEAVNARSKDAEDRYSLEKEELDARRQSSLDAAAEQNELRRDALDEAIHAFRRGVANIAGQLMHADGPPELRREVQEQRAKLNELVQIHSDARAEESTCERDKLSAKTAFDNVERDLATEIDRLDAAKQLVADIERELTPVPDSLLAALRHRPSEEWDSLSKIISPELLHRDDLKPVFDAVNDDLTAYGWSFDLAVVRLPDWLDEEEVRGRLSSAKREMELVHLHCEELRAELEQAAARFDGASQKLNDAGIAVSLADRNREMANIALDRATAELASARKTERERLETDQRQLEEELASKEAEVAECKEAADNEKRAIISRFEKESGDLVSSRKVQRDKYETERKTIAANRVRAEQALDARAKERLSEAGLDPQKNEVWNKRKRDIGNELRQIQARASLISQWQEWIETRGDAKLEQLKAQQQQAEKAYSTADRAAQDHEAACRRTAEEYRTRASEVSKRITNLQGECDKLNSVTDNMEGYAATRTVAFDPMMSAVEMAGKVSAAISRRNATERNVGQLYLHVYNALTGSENVVKQYIEEGLRESTSESKIDKARILANRYDGIPSEIVGNLNNTLRAILDTVERFHGNILGFETLVRQFNNRLKQGLTAVTQFPRVKDLRLEIVTDFSNLGFMDRLKKVSQFVAENHFTLGRTSHRTQIPDGSADLVLEDFANAIGGGGRIEINLASHVQLQGSVSENGIPKTFRRESELENVSSNGLTSIILITLLIGMLNMIRGQEDVYIAWVTDEIGKFDGPNFTALMDMLRDNRIDVITASPELNVRHYRKFAQRYQFEDRGVIRMFVPPPAHSNVAESAARIESEAS</sequence>
<evidence type="ECO:0000313" key="3">
    <source>
        <dbReference type="EMBL" id="CAJ0820283.1"/>
    </source>
</evidence>
<feature type="coiled-coil region" evidence="1">
    <location>
        <begin position="489"/>
        <end position="551"/>
    </location>
</feature>
<dbReference type="Proteomes" id="UP001189757">
    <property type="component" value="Unassembled WGS sequence"/>
</dbReference>
<organism evidence="3 4">
    <name type="scientific">Ralstonia flaminis</name>
    <dbReference type="NCBI Taxonomy" id="3058597"/>
    <lineage>
        <taxon>Bacteria</taxon>
        <taxon>Pseudomonadati</taxon>
        <taxon>Pseudomonadota</taxon>
        <taxon>Betaproteobacteria</taxon>
        <taxon>Burkholderiales</taxon>
        <taxon>Burkholderiaceae</taxon>
        <taxon>Ralstonia</taxon>
    </lineage>
</organism>
<dbReference type="EMBL" id="CATZLL010000015">
    <property type="protein sequence ID" value="CAJ0820283.1"/>
    <property type="molecule type" value="Genomic_DNA"/>
</dbReference>
<name>A0ABM9KAX8_9RALS</name>
<feature type="coiled-coil region" evidence="1">
    <location>
        <begin position="829"/>
        <end position="881"/>
    </location>
</feature>
<evidence type="ECO:0000313" key="4">
    <source>
        <dbReference type="Proteomes" id="UP001189757"/>
    </source>
</evidence>
<evidence type="ECO:0000256" key="2">
    <source>
        <dbReference type="SAM" id="MobiDB-lite"/>
    </source>
</evidence>
<feature type="region of interest" description="Disordered" evidence="2">
    <location>
        <begin position="418"/>
        <end position="444"/>
    </location>
</feature>
<reference evidence="3 4" key="1">
    <citation type="submission" date="2023-07" db="EMBL/GenBank/DDBJ databases">
        <authorList>
            <person name="Peeters C."/>
        </authorList>
    </citation>
    <scope>NUCLEOTIDE SEQUENCE [LARGE SCALE GENOMIC DNA]</scope>
    <source>
        <strain evidence="3 4">LMG 18101</strain>
    </source>
</reference>
<feature type="coiled-coil region" evidence="1">
    <location>
        <begin position="626"/>
        <end position="731"/>
    </location>
</feature>
<proteinExistence type="predicted"/>
<dbReference type="InterPro" id="IPR021979">
    <property type="entry name" value="DUF3584"/>
</dbReference>
<dbReference type="Pfam" id="PF12128">
    <property type="entry name" value="DUF3584"/>
    <property type="match status" value="1"/>
</dbReference>
<keyword evidence="4" id="KW-1185">Reference proteome</keyword>
<gene>
    <name evidence="3" type="primary">smc_3</name>
    <name evidence="3" type="ORF">LMG18101_04231</name>
</gene>
<keyword evidence="1" id="KW-0175">Coiled coil</keyword>